<dbReference type="Gene3D" id="3.10.129.110">
    <property type="entry name" value="Polyketide synthase dehydratase"/>
    <property type="match status" value="2"/>
</dbReference>
<dbReference type="InterPro" id="IPR032821">
    <property type="entry name" value="PKS_assoc"/>
</dbReference>
<dbReference type="CDD" id="cd08956">
    <property type="entry name" value="KR_3_FAS_SDR_x"/>
    <property type="match status" value="2"/>
</dbReference>
<dbReference type="InterPro" id="IPR014031">
    <property type="entry name" value="Ketoacyl_synth_C"/>
</dbReference>
<keyword evidence="8" id="KW-0012">Acyltransferase</keyword>
<dbReference type="SUPFAM" id="SSF51735">
    <property type="entry name" value="NAD(P)-binding Rossmann-fold domains"/>
    <property type="match status" value="4"/>
</dbReference>
<dbReference type="InterPro" id="IPR036736">
    <property type="entry name" value="ACP-like_sf"/>
</dbReference>
<dbReference type="PANTHER" id="PTHR43775:SF51">
    <property type="entry name" value="INACTIVE PHENOLPHTHIOCEROL SYNTHESIS POLYKETIDE SYNTHASE TYPE I PKS1-RELATED"/>
    <property type="match status" value="1"/>
</dbReference>
<dbReference type="FunFam" id="1.10.1200.10:FF:000007">
    <property type="entry name" value="Probable polyketide synthase pks17"/>
    <property type="match status" value="2"/>
</dbReference>
<evidence type="ECO:0000256" key="8">
    <source>
        <dbReference type="ARBA" id="ARBA00023315"/>
    </source>
</evidence>
<dbReference type="SUPFAM" id="SSF55048">
    <property type="entry name" value="Probable ACP-binding domain of malonyl-CoA ACP transacylase"/>
    <property type="match status" value="2"/>
</dbReference>
<feature type="compositionally biased region" description="Basic and acidic residues" evidence="10">
    <location>
        <begin position="3553"/>
        <end position="3569"/>
    </location>
</feature>
<dbReference type="InterPro" id="IPR020841">
    <property type="entry name" value="PKS_Beta-ketoAc_synthase_dom"/>
</dbReference>
<dbReference type="PANTHER" id="PTHR43775">
    <property type="entry name" value="FATTY ACID SYNTHASE"/>
    <property type="match status" value="1"/>
</dbReference>
<dbReference type="Pfam" id="PF22953">
    <property type="entry name" value="SpnB_Rossmann"/>
    <property type="match status" value="2"/>
</dbReference>
<dbReference type="InterPro" id="IPR006162">
    <property type="entry name" value="Ppantetheine_attach_site"/>
</dbReference>
<feature type="region of interest" description="N-terminal hotdog fold" evidence="9">
    <location>
        <begin position="2649"/>
        <end position="2771"/>
    </location>
</feature>
<feature type="region of interest" description="C-terminal hotdog fold" evidence="9">
    <location>
        <begin position="1053"/>
        <end position="1192"/>
    </location>
</feature>
<keyword evidence="5" id="KW-0808">Transferase</keyword>
<feature type="domain" description="Ketosynthase family 3 (KS3)" evidence="12">
    <location>
        <begin position="1768"/>
        <end position="2194"/>
    </location>
</feature>
<feature type="domain" description="PKS/mFAS DH" evidence="13">
    <location>
        <begin position="2649"/>
        <end position="2924"/>
    </location>
</feature>
<sequence length="3596" mass="378006">MTDASTDKVVGALRASLKETERLRLQNRKLEDAAREPIAIVGMACRYAGGVRSPEDLWRLVDEGRDAVSGVPEDRGWDMDTLYDPDPDAPGRTYVREGGFLSDAGDFDADFFAVPPREALAMDPQQRLLLETSWEAIERAGITPRSLRGKHVGVYYGTGWSDYVTRLHQPPAEVEGYFVTGSTHSVIAGRISYVFGLEGPAVTVDTACSSSLVSLHLAGQALRAGECSLALAGGVTVMASPKVFTEFSRLRGLAEDGRCKAFSASADGFGPAEGVGVLLLERLSDARRNGHEVLAVLRGSAVNQDGASSGLTAPNGPSQQRVIRAALANARLNPEDVDVVEAHGTGTPLGDPIEAQALLATYGQGRPQGRPLWLGSIKSNIAHTQAAAGVAGVIKMVQAMRHGVLPKTLHVDEASPHVDWSSGAVELLAEAREWPEVDRPRRAGVSSFGISGTNAHVIVEEAPESTVGAVGESGVRVPVPVVPWVVSARTAEGLAGQAERLAAFIEDRPETDLVDVGFSLVGSRSVWEHRAVVLGRDRDALLGGLRELPVRGVAGEGVRVAFAFSGQGAQRNGMGAELASAYPLFGEVLGEVGGALGLDPGVFGDGERLGRTEVTQAALFAFEVAVVRLLESFGVRPDVLIGHSIGEIAAAYVAGVFSLGDAARLVGARGRLMQALPAGGVMVAVQAGEAEVVAALEGFADRVAVAAVNGPSSVVVSGEAEAVEQVVARLGEVKSRRLRVSHAFHSPLMEPMLADFREVVEQVTFQEPTVPVVSNVSGRFAEPGELTTPDYWVRHVREAVRFGDGVRALAGEGVGVLVEVGPDSVLTALARESFDGGDGLRAVPLLRKDRPEPETLLTGVAQAFTHGVQVDWPALLPGGRRVELPTYAFQRRRYWLEEHSSWVGDADALGLVSTEHPLLGAAVRLADGQGVVLTGRVSLRTHPWLADHAVAGTVLLPGTGFVELAIRAGDEVGCGRLEELTLEAPLVVPDRTGVSVQVRVGPEEASGRRQLTVHSLAAEGEEWVRHASGALTADSADTPAQTFDLTAWPPADADPVELDGFYEALASSGYTYGPAFQGLRAAWRRGDEIFAEVGLPEQEIDGASAFGIHPALLDAALHATVATDGEDDGGQVRLPFAWTGVSLFATGATTVRVRLAYTGADTASLQLADPEGRPVASVDALVSRPVSKEQLRQSGGGEQDALYGVDWVPAATPAAPPAATATPRYDVLVCTPASQLVDEDVPELVRETTADVLRALQGALADESPEPTRLIVVTRGAVSTGADDALRDPAHASVWGLVRSAQAEHPGRFVLVDVDVDVHEHVHEDEREGEDEGGGEGGGHGWGALLPAVLATGEPQIAVRQGALLAPRLVRTSAVVPDAGLENRAGDPDGTVLITGGTGSLGRVLARHLVVEQGMCRLVLAGRRGIEAPGAAELVAELAQLGASVSAVACDVTDRDALDALLAGIPAEHPLTAVVHLAGVLDDGTITALTPERLAAVLRPKVDAAVNLHLATRESDLRAFVLFSSVAGVFGGPGQGNYAAANAFLDALAQHRRAAGLPAVSLAWGLWEQDGGMTGRLEEGDRARIARSGLAPLSSAQGMALFDAAHGRNRALLAPVRLDMAALRAQAASGTLPTLLRDLVRVPTRRTATTTEAGGPATALLRRLAGLTEPEQERALLDLVRTHAAGALGHPKPDAVGPQRGFLDMGFDSLMAVELRNRLNAAVDLRLPSTLIFDHPTPLALARYLRTEAVGGRRTAGETRATTSVAADEPLAIIGMACRLPGDIDSPEALWRLVDEGRDVVADFPLDRGWKIGDLYDPDPDAPGKSYAREGAFLYDVADFDAELFGISPREALAMDPQQRLLLEASWEAFERAGLDVGGLRGSQVGVFAGAMPPDYVSRLNKVPEGVEGYTMTGSTSSVISGRVSYAFGLEGPAVTVDTACSSSLVALHLAGQALRGGECTLALAGGVTVMSTPQEFVELSRQRGLARDGRCKSFSAAADGVGWGEGVAVLVLERLSDARRNEHEVLAVIRGSAVNQDGASSGLTAPNGPSQQRVIRAALANAGLSPSDVDVVEAHGTGTPLGDPIEAQALLATYGQERPESRPLWLGSLKSNIAHTQAAAGVAGVIKMVQAVRQGALPKTLHVDAPSPHIDWASGAVELLTEAREWPEVDRPRRAGVSSFGISGTNAHVIVEQAPESAVGAVAESGVRVPVPVVPWVVSARSAEGLAAQAERLARFVGERPALDPVDVGFSLVGSRSVWEHRAVVLGRDRDALLGGLRELPVRGVAAEGVRVAFAFSGQGAQRAGMGAELASAYPVFAEALAEVSGALGLDPEVFGDVDRLGRTEVTQAALFAFEVAVVRLLESFGVRPDVLIGHSIGEIAAAYVAGVFSLGDAAALVGARGRLMQALPVGGVMVAVQAGEAEVVAALEGFADRVSLAAVNGPSSVVVSGEAEAVEQVVARLGEVKSRRLRVSHAFHSPLMEPMLADFREVVEQVTFQEPTVPVVSNVSGRFAEPGELTKPDYWVEHVRAGVRFGDGVTALAADGVGVLVEVGPDSVLTALARESFDGGDGLRAVPLLRKDRPEPETLLTGVAQAFTHGVEVDWSVMLPGGRPVELPTYAFQRRRYWLEDADSAGGDPAALGLTAADHPLLGAAVLLAGDQGALLTGHLSVRTQPWLADHAVAGTVLLPGTAFVELAIRAGDEVGCGRLEELTLEAPLVIPEGGGVPVQVRVGPEEVPGRRPVTVHSSAAEGEEWVRHAGGVLTADTADTADASEEASGLTSWPPADAEPVDLVGFYERLSTSGYGYGPAFRSLRAAWRRGDEIFAEVTLPEQQDVSGFGVHPALLDAALHAVMATGDGHEGIRLPFSWSGVSLFAAGASNVRVRLAPAGPDAVSVEVADAKGQPVVSVDALVSREVQADQLPRDQRARDKDQGGLFALEWTPAPVVDAPPAHWTPLGADEHQVVEKQAEFVVLPWTPPTDADDLPGAVREVTGQVLEAVRRWLSDEYQDQHQDQDQDQNQDQNQGQPQDGASAASKLVVVTHGAVSAGPDDPVPDLAHAAVWGLVRSAQSEHPGRFVLVDIDERDDWQSVLGSALRRDEPQMVVRGGTVLTPRLVGVAPEEDPNSAKEWSWDPDGTVVITGGTGALGRLLARRLVKDRGMRRLVLASRSGPEADGATELREELESEGARVSVVACDVTDPDAVAELIAKVPEEHPLTAVVHTAGVLDDGVIETLTRDRLDVVLRAKTDAAVHLHRATRDLPLVDLVLFSSVAGVLGAPGQANYAAANTFLDALAQHRRAQGLPAVSLAWGLWAQDGGMAGELAGENLERVARTGLDPLTPEQGLDLFETVVRTNRATGRALAIPLRLNTGVLRARGDSAGLPVLLRGLVSGPVRRTAHSTGATGGIGTEVSLADRLEGIPESEQERVVLDLVREHVASVLGHPSVTGINPEQAFQDLGFDSLTAVELRNRLGAATGLRLPATAVFDHPSPAALGRYVRARVAPAPADPTTRLLTDLDRFEAELLGTTPDDDDSVRITNRLRAVLSKWTEQRRRVDASDQDQTDRSAVGDHLATATAEEIFDFIDRGLGRKKGDS</sequence>
<feature type="compositionally biased region" description="Low complexity" evidence="10">
    <location>
        <begin position="3019"/>
        <end position="3032"/>
    </location>
</feature>
<feature type="active site" description="Proton acceptor; for dehydratase activity" evidence="9">
    <location>
        <position position="2681"/>
    </location>
</feature>
<dbReference type="InterPro" id="IPR049552">
    <property type="entry name" value="PKS_DH_N"/>
</dbReference>
<dbReference type="Pfam" id="PF08990">
    <property type="entry name" value="Docking"/>
    <property type="match status" value="1"/>
</dbReference>
<dbReference type="SMART" id="SM00823">
    <property type="entry name" value="PKS_PP"/>
    <property type="match status" value="2"/>
</dbReference>
<dbReference type="SUPFAM" id="SSF52151">
    <property type="entry name" value="FabD/lysophospholipase-like"/>
    <property type="match status" value="2"/>
</dbReference>
<dbReference type="InterPro" id="IPR020807">
    <property type="entry name" value="PKS_DH"/>
</dbReference>
<dbReference type="PROSITE" id="PS52004">
    <property type="entry name" value="KS3_2"/>
    <property type="match status" value="2"/>
</dbReference>
<keyword evidence="4" id="KW-0597">Phosphoprotein</keyword>
<evidence type="ECO:0000256" key="5">
    <source>
        <dbReference type="ARBA" id="ARBA00022679"/>
    </source>
</evidence>
<dbReference type="Pfam" id="PF00109">
    <property type="entry name" value="ketoacyl-synt"/>
    <property type="match status" value="2"/>
</dbReference>
<comment type="pathway">
    <text evidence="2">Antibiotic biosynthesis.</text>
</comment>
<dbReference type="EMBL" id="FJ545274">
    <property type="protein sequence ID" value="ACN69989.1"/>
    <property type="molecule type" value="Genomic_DNA"/>
</dbReference>
<dbReference type="InterPro" id="IPR014043">
    <property type="entry name" value="Acyl_transferase_dom"/>
</dbReference>
<evidence type="ECO:0000259" key="12">
    <source>
        <dbReference type="PROSITE" id="PS52004"/>
    </source>
</evidence>
<dbReference type="SMART" id="SM00826">
    <property type="entry name" value="PKS_DH"/>
    <property type="match status" value="2"/>
</dbReference>
<dbReference type="Pfam" id="PF16197">
    <property type="entry name" value="KAsynt_C_assoc"/>
    <property type="match status" value="2"/>
</dbReference>
<proteinExistence type="predicted"/>
<keyword evidence="6" id="KW-0045">Antibiotic biosynthesis</keyword>
<dbReference type="Gene3D" id="3.30.70.3290">
    <property type="match status" value="2"/>
</dbReference>
<comment type="cofactor">
    <cofactor evidence="1">
        <name>pantetheine 4'-phosphate</name>
        <dbReference type="ChEBI" id="CHEBI:47942"/>
    </cofactor>
</comment>
<dbReference type="PROSITE" id="PS00606">
    <property type="entry name" value="KS3_1"/>
    <property type="match status" value="2"/>
</dbReference>
<dbReference type="InterPro" id="IPR016039">
    <property type="entry name" value="Thiolase-like"/>
</dbReference>
<dbReference type="InterPro" id="IPR014030">
    <property type="entry name" value="Ketoacyl_synth_N"/>
</dbReference>
<organism evidence="14">
    <name type="scientific">Streptomyces antibioticus</name>
    <dbReference type="NCBI Taxonomy" id="1890"/>
    <lineage>
        <taxon>Bacteria</taxon>
        <taxon>Bacillati</taxon>
        <taxon>Actinomycetota</taxon>
        <taxon>Actinomycetes</taxon>
        <taxon>Kitasatosporales</taxon>
        <taxon>Streptomycetaceae</taxon>
        <taxon>Streptomyces</taxon>
    </lineage>
</organism>
<accession>C5HV15</accession>
<evidence type="ECO:0000256" key="1">
    <source>
        <dbReference type="ARBA" id="ARBA00001957"/>
    </source>
</evidence>
<feature type="region of interest" description="Disordered" evidence="10">
    <location>
        <begin position="3553"/>
        <end position="3572"/>
    </location>
</feature>
<dbReference type="InterPro" id="IPR018201">
    <property type="entry name" value="Ketoacyl_synth_AS"/>
</dbReference>
<dbReference type="SMART" id="SM01294">
    <property type="entry name" value="PKS_PP_betabranch"/>
    <property type="match status" value="2"/>
</dbReference>
<dbReference type="FunFam" id="3.40.47.10:FF:000019">
    <property type="entry name" value="Polyketide synthase type I"/>
    <property type="match status" value="2"/>
</dbReference>
<dbReference type="GO" id="GO:0031177">
    <property type="term" value="F:phosphopantetheine binding"/>
    <property type="evidence" value="ECO:0007669"/>
    <property type="project" value="InterPro"/>
</dbReference>
<dbReference type="InterPro" id="IPR016035">
    <property type="entry name" value="Acyl_Trfase/lysoPLipase"/>
</dbReference>
<dbReference type="SMART" id="SM00822">
    <property type="entry name" value="PKS_KR"/>
    <property type="match status" value="2"/>
</dbReference>
<feature type="domain" description="Carrier" evidence="11">
    <location>
        <begin position="3428"/>
        <end position="3503"/>
    </location>
</feature>
<dbReference type="PROSITE" id="PS50075">
    <property type="entry name" value="CARRIER"/>
    <property type="match status" value="2"/>
</dbReference>
<dbReference type="InterPro" id="IPR001227">
    <property type="entry name" value="Ac_transferase_dom_sf"/>
</dbReference>
<name>C5HV15_STRAT</name>
<dbReference type="InterPro" id="IPR042104">
    <property type="entry name" value="PKS_dehydratase_sf"/>
</dbReference>
<dbReference type="GO" id="GO:0004312">
    <property type="term" value="F:fatty acid synthase activity"/>
    <property type="evidence" value="ECO:0007669"/>
    <property type="project" value="TreeGrafter"/>
</dbReference>
<feature type="active site" description="Proton donor; for dehydratase activity" evidence="9">
    <location>
        <position position="1114"/>
    </location>
</feature>
<evidence type="ECO:0000256" key="9">
    <source>
        <dbReference type="PROSITE-ProRule" id="PRU01363"/>
    </source>
</evidence>
<evidence type="ECO:0000313" key="14">
    <source>
        <dbReference type="EMBL" id="ACN69989.1"/>
    </source>
</evidence>
<dbReference type="InterPro" id="IPR050091">
    <property type="entry name" value="PKS_NRPS_Biosynth_Enz"/>
</dbReference>
<dbReference type="InterPro" id="IPR015083">
    <property type="entry name" value="NorB/c/GfsB-D-like_docking"/>
</dbReference>
<dbReference type="Pfam" id="PF00550">
    <property type="entry name" value="PP-binding"/>
    <property type="match status" value="2"/>
</dbReference>
<dbReference type="SUPFAM" id="SSF53901">
    <property type="entry name" value="Thiolase-like"/>
    <property type="match status" value="2"/>
</dbReference>
<feature type="domain" description="Ketosynthase family 3 (KS3)" evidence="12">
    <location>
        <begin position="35"/>
        <end position="461"/>
    </location>
</feature>
<dbReference type="Gene3D" id="3.40.47.10">
    <property type="match status" value="2"/>
</dbReference>
<dbReference type="SMART" id="SM00825">
    <property type="entry name" value="PKS_KS"/>
    <property type="match status" value="2"/>
</dbReference>
<dbReference type="Gene3D" id="1.10.1200.10">
    <property type="entry name" value="ACP-like"/>
    <property type="match status" value="2"/>
</dbReference>
<dbReference type="InterPro" id="IPR049900">
    <property type="entry name" value="PKS_mFAS_DH"/>
</dbReference>
<dbReference type="Pfam" id="PF02801">
    <property type="entry name" value="Ketoacyl-synt_C"/>
    <property type="match status" value="2"/>
</dbReference>
<dbReference type="Gene3D" id="3.40.50.720">
    <property type="entry name" value="NAD(P)-binding Rossmann-like Domain"/>
    <property type="match status" value="2"/>
</dbReference>
<dbReference type="Pfam" id="PF21089">
    <property type="entry name" value="PKS_DH_N"/>
    <property type="match status" value="2"/>
</dbReference>
<dbReference type="InterPro" id="IPR009081">
    <property type="entry name" value="PP-bd_ACP"/>
</dbReference>
<dbReference type="GO" id="GO:0006633">
    <property type="term" value="P:fatty acid biosynthetic process"/>
    <property type="evidence" value="ECO:0007669"/>
    <property type="project" value="InterPro"/>
</dbReference>
<evidence type="ECO:0000256" key="3">
    <source>
        <dbReference type="ARBA" id="ARBA00022450"/>
    </source>
</evidence>
<evidence type="ECO:0000259" key="13">
    <source>
        <dbReference type="PROSITE" id="PS52019"/>
    </source>
</evidence>
<dbReference type="InterPro" id="IPR016036">
    <property type="entry name" value="Malonyl_transacylase_ACP-bd"/>
</dbReference>
<feature type="region of interest" description="Disordered" evidence="10">
    <location>
        <begin position="3009"/>
        <end position="3035"/>
    </location>
</feature>
<feature type="domain" description="Carrier" evidence="11">
    <location>
        <begin position="1674"/>
        <end position="1749"/>
    </location>
</feature>
<evidence type="ECO:0000256" key="7">
    <source>
        <dbReference type="ARBA" id="ARBA00023268"/>
    </source>
</evidence>
<evidence type="ECO:0000259" key="11">
    <source>
        <dbReference type="PROSITE" id="PS50075"/>
    </source>
</evidence>
<feature type="domain" description="PKS/mFAS DH" evidence="13">
    <location>
        <begin position="916"/>
        <end position="1192"/>
    </location>
</feature>
<dbReference type="CDD" id="cd00833">
    <property type="entry name" value="PKS"/>
    <property type="match status" value="2"/>
</dbReference>
<dbReference type="InterPro" id="IPR020806">
    <property type="entry name" value="PKS_PP-bd"/>
</dbReference>
<dbReference type="InterPro" id="IPR049551">
    <property type="entry name" value="PKS_DH_C"/>
</dbReference>
<dbReference type="Pfam" id="PF14765">
    <property type="entry name" value="PS-DH"/>
    <property type="match status" value="2"/>
</dbReference>
<dbReference type="PROSITE" id="PS52019">
    <property type="entry name" value="PKS_MFAS_DH"/>
    <property type="match status" value="2"/>
</dbReference>
<dbReference type="InterPro" id="IPR036291">
    <property type="entry name" value="NAD(P)-bd_dom_sf"/>
</dbReference>
<evidence type="ECO:0000256" key="6">
    <source>
        <dbReference type="ARBA" id="ARBA00023194"/>
    </source>
</evidence>
<dbReference type="GO" id="GO:0004315">
    <property type="term" value="F:3-oxoacyl-[acyl-carrier-protein] synthase activity"/>
    <property type="evidence" value="ECO:0007669"/>
    <property type="project" value="InterPro"/>
</dbReference>
<evidence type="ECO:0000256" key="10">
    <source>
        <dbReference type="SAM" id="MobiDB-lite"/>
    </source>
</evidence>
<dbReference type="Pfam" id="PF08659">
    <property type="entry name" value="KR"/>
    <property type="match status" value="2"/>
</dbReference>
<dbReference type="PROSITE" id="PS00012">
    <property type="entry name" value="PHOSPHOPANTETHEINE"/>
    <property type="match status" value="2"/>
</dbReference>
<dbReference type="InterPro" id="IPR013968">
    <property type="entry name" value="PKS_KR"/>
</dbReference>
<evidence type="ECO:0000256" key="4">
    <source>
        <dbReference type="ARBA" id="ARBA00022553"/>
    </source>
</evidence>
<feature type="region of interest" description="N-terminal hotdog fold" evidence="9">
    <location>
        <begin position="916"/>
        <end position="1038"/>
    </location>
</feature>
<protein>
    <submittedName>
        <fullName evidence="14">Polyketide synthase</fullName>
    </submittedName>
</protein>
<feature type="region of interest" description="C-terminal hotdog fold" evidence="9">
    <location>
        <begin position="2789"/>
        <end position="2924"/>
    </location>
</feature>
<evidence type="ECO:0000256" key="2">
    <source>
        <dbReference type="ARBA" id="ARBA00004792"/>
    </source>
</evidence>
<dbReference type="InterPro" id="IPR055123">
    <property type="entry name" value="SpnB-like_Rossmann"/>
</dbReference>
<keyword evidence="3" id="KW-0596">Phosphopantetheine</keyword>
<dbReference type="Pfam" id="PF00698">
    <property type="entry name" value="Acyl_transf_1"/>
    <property type="match status" value="2"/>
</dbReference>
<feature type="active site" description="Proton acceptor; for dehydratase activity" evidence="9">
    <location>
        <position position="948"/>
    </location>
</feature>
<keyword evidence="7" id="KW-0511">Multifunctional enzyme</keyword>
<gene>
    <name evidence="14" type="primary">idmM</name>
</gene>
<dbReference type="GO" id="GO:0033068">
    <property type="term" value="P:macrolide biosynthetic process"/>
    <property type="evidence" value="ECO:0007669"/>
    <property type="project" value="UniProtKB-ARBA"/>
</dbReference>
<reference evidence="14" key="1">
    <citation type="journal article" date="2009" name="ChemBioChem">
        <title>Analysis of the indanomycin biosynthetic gene cluster from Streptomyces antibioticus NRRL 8167.</title>
        <authorList>
            <person name="Kelly W.L."/>
            <person name="Li C."/>
            <person name="Roege K.E."/>
        </authorList>
    </citation>
    <scope>NUCLEOTIDE SEQUENCE</scope>
    <source>
        <strain evidence="14">NRRL8167</strain>
    </source>
</reference>
<dbReference type="SMART" id="SM00827">
    <property type="entry name" value="PKS_AT"/>
    <property type="match status" value="2"/>
</dbReference>
<dbReference type="Gene3D" id="3.40.366.10">
    <property type="entry name" value="Malonyl-Coenzyme A Acyl Carrier Protein, domain 2"/>
    <property type="match status" value="2"/>
</dbReference>
<feature type="active site" description="Proton donor; for dehydratase activity" evidence="9">
    <location>
        <position position="2848"/>
    </location>
</feature>
<dbReference type="InterPro" id="IPR057326">
    <property type="entry name" value="KR_dom"/>
</dbReference>
<dbReference type="SUPFAM" id="SSF47336">
    <property type="entry name" value="ACP-like"/>
    <property type="match status" value="2"/>
</dbReference>